<dbReference type="GeneID" id="65280381"/>
<evidence type="ECO:0000313" key="1">
    <source>
        <dbReference type="EMBL" id="ACK80944.1"/>
    </source>
</evidence>
<organism evidence="1 2">
    <name type="scientific">Acidithiobacillus ferrooxidans (strain ATCC 23270 / DSM 14882 / CIP 104768 / NCIMB 8455)</name>
    <name type="common">Ferrobacillus ferrooxidans (strain ATCC 23270)</name>
    <dbReference type="NCBI Taxonomy" id="243159"/>
    <lineage>
        <taxon>Bacteria</taxon>
        <taxon>Pseudomonadati</taxon>
        <taxon>Pseudomonadota</taxon>
        <taxon>Acidithiobacillia</taxon>
        <taxon>Acidithiobacillales</taxon>
        <taxon>Acidithiobacillaceae</taxon>
        <taxon>Acidithiobacillus</taxon>
    </lineage>
</organism>
<dbReference type="KEGG" id="afr:AFE_1086"/>
<dbReference type="Gene3D" id="3.40.50.300">
    <property type="entry name" value="P-loop containing nucleotide triphosphate hydrolases"/>
    <property type="match status" value="1"/>
</dbReference>
<gene>
    <name evidence="1" type="ordered locus">AFE_1086</name>
</gene>
<dbReference type="PaxDb" id="243159-AFE_1086"/>
<reference evidence="1 2" key="1">
    <citation type="journal article" date="2008" name="BMC Genomics">
        <title>Acidithiobacillus ferrooxidans metabolism: from genome sequence to industrial applications.</title>
        <authorList>
            <person name="Valdes J."/>
            <person name="Pedroso I."/>
            <person name="Quatrini R."/>
            <person name="Dodson R.J."/>
            <person name="Tettelin H."/>
            <person name="Blake R.II."/>
            <person name="Eisen J.A."/>
            <person name="Holmes D.S."/>
        </authorList>
    </citation>
    <scope>NUCLEOTIDE SEQUENCE [LARGE SCALE GENOMIC DNA]</scope>
    <source>
        <strain evidence="2">ATCC 23270 / DSM 14882 / CIP 104768 / NCIMB 8455</strain>
    </source>
</reference>
<dbReference type="RefSeq" id="WP_012606796.1">
    <property type="nucleotide sequence ID" value="NC_011761.1"/>
</dbReference>
<accession>B7J834</accession>
<dbReference type="AlphaFoldDB" id="B7J834"/>
<protein>
    <submittedName>
        <fullName evidence="1">Uncharacterized protein</fullName>
    </submittedName>
</protein>
<dbReference type="Proteomes" id="UP000001362">
    <property type="component" value="Chromosome"/>
</dbReference>
<dbReference type="SUPFAM" id="SSF52540">
    <property type="entry name" value="P-loop containing nucleoside triphosphate hydrolases"/>
    <property type="match status" value="1"/>
</dbReference>
<dbReference type="HOGENOM" id="CLU_904972_0_0_6"/>
<dbReference type="STRING" id="243159.AFE_1086"/>
<evidence type="ECO:0000313" key="2">
    <source>
        <dbReference type="Proteomes" id="UP000001362"/>
    </source>
</evidence>
<sequence>MCGVLINISGKTNSGKTTLALTIAKNAARSGLLLTIFDDADRVGETLNPLVERLLEQGTHVVTITHGASDQPVVSIAGQPGDFLMRALFGDALAPGNRVKFSGEKAVYTQMNTTFSAALLDAIQTGKSYTNPILEQKILEIQEIERVVYSRILEAARMGEVKLIVNTLLSSQELTLLFSTGEHASVKITDAQHADIIGDTDGLGLMSLVRQRLEMAGLNVKTLEKKGSLRVSWEGFEKRQMNDPYLAFARDLHELLLKHSGIVNRDAARSDGVQIAVTPEVAEMLCHYDGASGYLNNLRRFDSNQRT</sequence>
<dbReference type="EMBL" id="CP001219">
    <property type="protein sequence ID" value="ACK80944.1"/>
    <property type="molecule type" value="Genomic_DNA"/>
</dbReference>
<proteinExistence type="predicted"/>
<dbReference type="InterPro" id="IPR027417">
    <property type="entry name" value="P-loop_NTPase"/>
</dbReference>
<name>B7J834_ACIF2</name>
<keyword evidence="2" id="KW-1185">Reference proteome</keyword>